<feature type="domain" description="Polyphosphate kinase C-terminal" evidence="10">
    <location>
        <begin position="512"/>
        <end position="683"/>
    </location>
</feature>
<evidence type="ECO:0000256" key="1">
    <source>
        <dbReference type="ARBA" id="ARBA00022553"/>
    </source>
</evidence>
<dbReference type="Proteomes" id="UP001157134">
    <property type="component" value="Unassembled WGS sequence"/>
</dbReference>
<keyword evidence="6" id="KW-0460">Magnesium</keyword>
<evidence type="ECO:0000259" key="11">
    <source>
        <dbReference type="Pfam" id="PF17941"/>
    </source>
</evidence>
<feature type="binding site" evidence="6">
    <location>
        <position position="414"/>
    </location>
    <ligand>
        <name>Mg(2+)</name>
        <dbReference type="ChEBI" id="CHEBI:18420"/>
    </ligand>
</feature>
<dbReference type="InterPro" id="IPR025198">
    <property type="entry name" value="PPK_N_dom"/>
</dbReference>
<keyword evidence="5 6" id="KW-0067">ATP-binding</keyword>
<evidence type="ECO:0000256" key="6">
    <source>
        <dbReference type="HAMAP-Rule" id="MF_00347"/>
    </source>
</evidence>
<dbReference type="PIRSF" id="PIRSF015589">
    <property type="entry name" value="PP_kinase"/>
    <property type="match status" value="1"/>
</dbReference>
<feature type="binding site" evidence="6">
    <location>
        <position position="573"/>
    </location>
    <ligand>
        <name>ATP</name>
        <dbReference type="ChEBI" id="CHEBI:30616"/>
    </ligand>
</feature>
<dbReference type="PANTHER" id="PTHR30218">
    <property type="entry name" value="POLYPHOSPHATE KINASE"/>
    <property type="match status" value="1"/>
</dbReference>
<evidence type="ECO:0000259" key="8">
    <source>
        <dbReference type="Pfam" id="PF02503"/>
    </source>
</evidence>
<comment type="PTM">
    <text evidence="6 7">An intermediate of this reaction is the autophosphorylated ppk in which a phosphate is covalently linked to a histidine residue through a N-P bond.</text>
</comment>
<evidence type="ECO:0000256" key="4">
    <source>
        <dbReference type="ARBA" id="ARBA00022777"/>
    </source>
</evidence>
<dbReference type="Pfam" id="PF13089">
    <property type="entry name" value="PP_kinase_N"/>
    <property type="match status" value="1"/>
</dbReference>
<dbReference type="Gene3D" id="3.30.870.10">
    <property type="entry name" value="Endonuclease Chain A"/>
    <property type="match status" value="2"/>
</dbReference>
<dbReference type="InterPro" id="IPR025200">
    <property type="entry name" value="PPK_C_dom2"/>
</dbReference>
<comment type="catalytic activity">
    <reaction evidence="6 7">
        <text>[phosphate](n) + ATP = [phosphate](n+1) + ADP</text>
        <dbReference type="Rhea" id="RHEA:19573"/>
        <dbReference type="Rhea" id="RHEA-COMP:9859"/>
        <dbReference type="Rhea" id="RHEA-COMP:14280"/>
        <dbReference type="ChEBI" id="CHEBI:16838"/>
        <dbReference type="ChEBI" id="CHEBI:30616"/>
        <dbReference type="ChEBI" id="CHEBI:456216"/>
        <dbReference type="EC" id="2.7.4.1"/>
    </reaction>
</comment>
<comment type="similarity">
    <text evidence="6 7">Belongs to the polyphosphate kinase 1 (PPK1) family.</text>
</comment>
<feature type="binding site" evidence="6">
    <location>
        <position position="601"/>
    </location>
    <ligand>
        <name>ATP</name>
        <dbReference type="ChEBI" id="CHEBI:30616"/>
    </ligand>
</feature>
<keyword evidence="6" id="KW-0479">Metal-binding</keyword>
<dbReference type="EMBL" id="BSSV01000001">
    <property type="protein sequence ID" value="GLX84587.1"/>
    <property type="molecule type" value="Genomic_DNA"/>
</dbReference>
<feature type="binding site" evidence="6">
    <location>
        <position position="43"/>
    </location>
    <ligand>
        <name>ATP</name>
        <dbReference type="ChEBI" id="CHEBI:30616"/>
    </ligand>
</feature>
<keyword evidence="1 6" id="KW-0597">Phosphoprotein</keyword>
<keyword evidence="4 6" id="KW-0418">Kinase</keyword>
<gene>
    <name evidence="6 12" type="primary">ppk</name>
    <name evidence="12" type="ORF">tloyanaT_08390</name>
</gene>
<dbReference type="SUPFAM" id="SSF56024">
    <property type="entry name" value="Phospholipase D/nuclease"/>
    <property type="match status" value="2"/>
</dbReference>
<dbReference type="Pfam" id="PF17941">
    <property type="entry name" value="PP_kinase_C_1"/>
    <property type="match status" value="1"/>
</dbReference>
<evidence type="ECO:0000256" key="7">
    <source>
        <dbReference type="RuleBase" id="RU003800"/>
    </source>
</evidence>
<name>A0ABQ6HCW6_9GAMM</name>
<dbReference type="SUPFAM" id="SSF140356">
    <property type="entry name" value="PPK N-terminal domain-like"/>
    <property type="match status" value="1"/>
</dbReference>
<evidence type="ECO:0000313" key="13">
    <source>
        <dbReference type="Proteomes" id="UP001157134"/>
    </source>
</evidence>
<evidence type="ECO:0000313" key="12">
    <source>
        <dbReference type="EMBL" id="GLX84587.1"/>
    </source>
</evidence>
<evidence type="ECO:0000256" key="2">
    <source>
        <dbReference type="ARBA" id="ARBA00022679"/>
    </source>
</evidence>
<dbReference type="NCBIfam" id="TIGR03705">
    <property type="entry name" value="poly_P_kin"/>
    <property type="match status" value="1"/>
</dbReference>
<dbReference type="Gene3D" id="3.30.1840.10">
    <property type="entry name" value="Polyphosphate kinase middle domain"/>
    <property type="match status" value="1"/>
</dbReference>
<dbReference type="Pfam" id="PF02503">
    <property type="entry name" value="PP_kinase"/>
    <property type="match status" value="1"/>
</dbReference>
<keyword evidence="2 6" id="KW-0808">Transferase</keyword>
<dbReference type="NCBIfam" id="NF003917">
    <property type="entry name" value="PRK05443.1-1"/>
    <property type="match status" value="1"/>
</dbReference>
<reference evidence="12 13" key="1">
    <citation type="submission" date="2023-03" db="EMBL/GenBank/DDBJ databases">
        <title>Thalassotalea loyana LMG 22536T draft genome sequence.</title>
        <authorList>
            <person name="Sawabe T."/>
        </authorList>
    </citation>
    <scope>NUCLEOTIDE SEQUENCE [LARGE SCALE GENOMIC DNA]</scope>
    <source>
        <strain evidence="12 13">LMG 22536</strain>
    </source>
</reference>
<comment type="cofactor">
    <cofactor evidence="6">
        <name>Mg(2+)</name>
        <dbReference type="ChEBI" id="CHEBI:18420"/>
    </cofactor>
</comment>
<feature type="active site" description="Phosphohistidine intermediate" evidence="6">
    <location>
        <position position="444"/>
    </location>
</feature>
<feature type="domain" description="Polyphosphate kinase middle" evidence="8">
    <location>
        <begin position="129"/>
        <end position="313"/>
    </location>
</feature>
<dbReference type="InterPro" id="IPR036830">
    <property type="entry name" value="PP_kinase_middle_dom_sf"/>
</dbReference>
<dbReference type="InterPro" id="IPR003414">
    <property type="entry name" value="PP_kinase"/>
</dbReference>
<proteinExistence type="inferred from homology"/>
<organism evidence="12 13">
    <name type="scientific">Thalassotalea loyana</name>
    <dbReference type="NCBI Taxonomy" id="280483"/>
    <lineage>
        <taxon>Bacteria</taxon>
        <taxon>Pseudomonadati</taxon>
        <taxon>Pseudomonadota</taxon>
        <taxon>Gammaproteobacteria</taxon>
        <taxon>Alteromonadales</taxon>
        <taxon>Colwelliaceae</taxon>
        <taxon>Thalassotalea</taxon>
    </lineage>
</organism>
<evidence type="ECO:0000256" key="5">
    <source>
        <dbReference type="ARBA" id="ARBA00022840"/>
    </source>
</evidence>
<dbReference type="RefSeq" id="WP_284296178.1">
    <property type="nucleotide sequence ID" value="NZ_BSSV01000001.1"/>
</dbReference>
<dbReference type="InterPro" id="IPR024953">
    <property type="entry name" value="PP_kinase_middle"/>
</dbReference>
<protein>
    <recommendedName>
        <fullName evidence="6 7">Polyphosphate kinase</fullName>
        <ecNumber evidence="6 7">2.7.4.1</ecNumber>
    </recommendedName>
    <alternativeName>
        <fullName evidence="6">ATP-polyphosphate phosphotransferase</fullName>
    </alternativeName>
    <alternativeName>
        <fullName evidence="6">Polyphosphoric acid kinase</fullName>
    </alternativeName>
</protein>
<comment type="function">
    <text evidence="6 7">Catalyzes the reversible transfer of the terminal phosphate of ATP to form a long-chain polyphosphate (polyP).</text>
</comment>
<feature type="domain" description="Polyphosphate kinase C-terminal" evidence="11">
    <location>
        <begin position="340"/>
        <end position="505"/>
    </location>
</feature>
<evidence type="ECO:0000259" key="9">
    <source>
        <dbReference type="Pfam" id="PF13089"/>
    </source>
</evidence>
<sequence>MDAPFYNKELSWLSFNERVLQEAADPNVPLIERIRFLGIYSSNLDEFFRVRAANIYRQSLLEAANVETEQLEDMKWSVLFNRISDKVNQLTSQFQEYAVACFSELEKHNIDLIFNDEKSKKFAKKLSSKQRIWLKTFFDHQVIRHITPIIISNKTQLAECLDDDGIYLLVALNKADITQYALVEIPRDELDRFVILPKDGDEETQRIVMLDDILHYFLDDIFSGIFDYDHIDAYSIKLTRDAKYNLDDEIDQSLLDKMSKGLKQRLKATPVRLGYDRHMPNYMLKFVRKELRIKNADNLVAGVRYRHFKDFTGFPNLGDASLEKSDLVALEAAPVKVNNSMFDAIKQRDILVYYPYYKFRHFTEFVRQASYDPLVKQIKINIYRVAKKSEIIHSLVEAVKNGKQVTVVVELKARFDEEANIEWARVMKDAGINVEFGIESLKIHSKLCLITREEDGKIVRYAHIGTGNFHEKNARIYTDFSLFTNHREIAQEVENVFSFISHSYKRFRFNHLIVSPLTSRRRLYQLIDNEIDNANKGLVAGIDLKINNLVDKGLINRLYQASNAGVNIRILVRGMCTLVPGIKGFSDNIRVVSIVDQFLEHPRIMVFYNQGDKQVLITSADWMERNIDERVEVACPIYDPSLKQRILDILELHFKDNVKARVIDEQQQNLYVDNMSGEAVRSQMAIYDYLKNKEDDALKQLLVQQYRNE</sequence>
<dbReference type="Pfam" id="PF13090">
    <property type="entry name" value="PP_kinase_C"/>
    <property type="match status" value="1"/>
</dbReference>
<dbReference type="CDD" id="cd09167">
    <property type="entry name" value="PLDc_EcPPK1_C2_like"/>
    <property type="match status" value="1"/>
</dbReference>
<dbReference type="SUPFAM" id="SSF143724">
    <property type="entry name" value="PHP14-like"/>
    <property type="match status" value="1"/>
</dbReference>
<dbReference type="Gene3D" id="1.20.58.310">
    <property type="entry name" value="Polyphosphate kinase N-terminal domain"/>
    <property type="match status" value="1"/>
</dbReference>
<feature type="binding site" evidence="6">
    <location>
        <position position="477"/>
    </location>
    <ligand>
        <name>ATP</name>
        <dbReference type="ChEBI" id="CHEBI:30616"/>
    </ligand>
</feature>
<keyword evidence="3 6" id="KW-0547">Nucleotide-binding</keyword>
<dbReference type="HAMAP" id="MF_00347">
    <property type="entry name" value="Polyphosphate_kinase"/>
    <property type="match status" value="1"/>
</dbReference>
<dbReference type="InterPro" id="IPR036832">
    <property type="entry name" value="PPK_N_dom_sf"/>
</dbReference>
<dbReference type="CDD" id="cd09164">
    <property type="entry name" value="PLDc_EcPPK1_C1_like"/>
    <property type="match status" value="1"/>
</dbReference>
<dbReference type="EC" id="2.7.4.1" evidence="6 7"/>
<dbReference type="PANTHER" id="PTHR30218:SF0">
    <property type="entry name" value="POLYPHOSPHATE KINASE"/>
    <property type="match status" value="1"/>
</dbReference>
<feature type="binding site" evidence="6">
    <location>
        <position position="384"/>
    </location>
    <ligand>
        <name>Mg(2+)</name>
        <dbReference type="ChEBI" id="CHEBI:18420"/>
    </ligand>
</feature>
<accession>A0ABQ6HCW6</accession>
<dbReference type="InterPro" id="IPR041108">
    <property type="entry name" value="PP_kinase_C_1"/>
</dbReference>
<dbReference type="GO" id="GO:0016301">
    <property type="term" value="F:kinase activity"/>
    <property type="evidence" value="ECO:0007669"/>
    <property type="project" value="UniProtKB-KW"/>
</dbReference>
<keyword evidence="13" id="KW-1185">Reference proteome</keyword>
<comment type="caution">
    <text evidence="12">The sequence shown here is derived from an EMBL/GenBank/DDBJ whole genome shotgun (WGS) entry which is preliminary data.</text>
</comment>
<feature type="domain" description="Polyphosphate kinase N-terminal" evidence="9">
    <location>
        <begin position="5"/>
        <end position="112"/>
    </location>
</feature>
<evidence type="ECO:0000256" key="3">
    <source>
        <dbReference type="ARBA" id="ARBA00022741"/>
    </source>
</evidence>
<evidence type="ECO:0000259" key="10">
    <source>
        <dbReference type="Pfam" id="PF13090"/>
    </source>
</evidence>